<evidence type="ECO:0000313" key="6">
    <source>
        <dbReference type="Proteomes" id="UP000244924"/>
    </source>
</evidence>
<keyword evidence="6" id="KW-1185">Reference proteome</keyword>
<keyword evidence="1" id="KW-0479">Metal-binding</keyword>
<gene>
    <name evidence="5" type="ORF">DEA8626_01640</name>
</gene>
<reference evidence="5 6" key="1">
    <citation type="submission" date="2018-03" db="EMBL/GenBank/DDBJ databases">
        <authorList>
            <person name="Keele B.F."/>
        </authorList>
    </citation>
    <scope>NUCLEOTIDE SEQUENCE [LARGE SCALE GENOMIC DNA]</scope>
    <source>
        <strain evidence="5 6">CECT 8626</strain>
    </source>
</reference>
<dbReference type="AlphaFoldDB" id="A0A2R8B6F0"/>
<dbReference type="InterPro" id="IPR058240">
    <property type="entry name" value="rSAM_sf"/>
</dbReference>
<protein>
    <recommendedName>
        <fullName evidence="4">Radical SAM core domain-containing protein</fullName>
    </recommendedName>
</protein>
<feature type="domain" description="Radical SAM core" evidence="4">
    <location>
        <begin position="62"/>
        <end position="302"/>
    </location>
</feature>
<accession>A0A2R8B6F0</accession>
<evidence type="ECO:0000256" key="3">
    <source>
        <dbReference type="ARBA" id="ARBA00023014"/>
    </source>
</evidence>
<name>A0A2R8B6F0_9RHOB</name>
<dbReference type="PANTHER" id="PTHR43432:SF3">
    <property type="entry name" value="SLR0285 PROTEIN"/>
    <property type="match status" value="1"/>
</dbReference>
<dbReference type="InterPro" id="IPR006638">
    <property type="entry name" value="Elp3/MiaA/NifB-like_rSAM"/>
</dbReference>
<dbReference type="InterPro" id="IPR007197">
    <property type="entry name" value="rSAM"/>
</dbReference>
<evidence type="ECO:0000256" key="2">
    <source>
        <dbReference type="ARBA" id="ARBA00023004"/>
    </source>
</evidence>
<dbReference type="GO" id="GO:0046872">
    <property type="term" value="F:metal ion binding"/>
    <property type="evidence" value="ECO:0007669"/>
    <property type="project" value="UniProtKB-KW"/>
</dbReference>
<dbReference type="NCBIfam" id="NF033668">
    <property type="entry name" value="rSAM_PA0069"/>
    <property type="match status" value="1"/>
</dbReference>
<dbReference type="PANTHER" id="PTHR43432">
    <property type="entry name" value="SLR0285 PROTEIN"/>
    <property type="match status" value="1"/>
</dbReference>
<evidence type="ECO:0000256" key="1">
    <source>
        <dbReference type="ARBA" id="ARBA00022723"/>
    </source>
</evidence>
<keyword evidence="2" id="KW-0408">Iron</keyword>
<evidence type="ECO:0000259" key="4">
    <source>
        <dbReference type="PROSITE" id="PS51918"/>
    </source>
</evidence>
<dbReference type="InterPro" id="IPR040086">
    <property type="entry name" value="MJ0683-like"/>
</dbReference>
<dbReference type="GO" id="GO:0051536">
    <property type="term" value="F:iron-sulfur cluster binding"/>
    <property type="evidence" value="ECO:0007669"/>
    <property type="project" value="UniProtKB-KW"/>
</dbReference>
<dbReference type="RefSeq" id="WP_108852482.1">
    <property type="nucleotide sequence ID" value="NZ_OMOQ01000001.1"/>
</dbReference>
<sequence>MPLPPPDPFLRLRARGADTNAAGRFEPYARAAENDGWDIPEDERLVRTEVSEEHPRSVINRVTSPDVGFDRSINPYRGCEHGCIYCYARPSHGFLGLSAGLDFETKIVARPTVPETLVRELARKSYAVAPIALGTNTDPYQPIEQRYRIMRRILEVLSDWNHPLTIVTRGALIERDIDILGDMAGRNLAQVGISVTTLDAGLARRLEPRAPTPERRLAMIRALAGAGVPVRVMVAPLIPALTESELERILAAAKDAGASAASWILLRLPHEVAELFRDWLKRNEPGRAKHVMNKLREMRGGKDYDSNWGRRMRGEGQHAELIAHRFAVAVKRLGLARDLPPLDCSAFGPPPRAGDQLSLF</sequence>
<dbReference type="Gene3D" id="3.80.30.30">
    <property type="match status" value="1"/>
</dbReference>
<dbReference type="GO" id="GO:0003824">
    <property type="term" value="F:catalytic activity"/>
    <property type="evidence" value="ECO:0007669"/>
    <property type="project" value="InterPro"/>
</dbReference>
<dbReference type="OrthoDB" id="9785699at2"/>
<evidence type="ECO:0000313" key="5">
    <source>
        <dbReference type="EMBL" id="SPH18110.1"/>
    </source>
</evidence>
<dbReference type="CDD" id="cd01335">
    <property type="entry name" value="Radical_SAM"/>
    <property type="match status" value="1"/>
</dbReference>
<dbReference type="SMART" id="SM00729">
    <property type="entry name" value="Elp3"/>
    <property type="match status" value="1"/>
</dbReference>
<organism evidence="5 6">
    <name type="scientific">Albidovulum aquaemixtae</name>
    <dbReference type="NCBI Taxonomy" id="1542388"/>
    <lineage>
        <taxon>Bacteria</taxon>
        <taxon>Pseudomonadati</taxon>
        <taxon>Pseudomonadota</taxon>
        <taxon>Alphaproteobacteria</taxon>
        <taxon>Rhodobacterales</taxon>
        <taxon>Paracoccaceae</taxon>
        <taxon>Albidovulum</taxon>
    </lineage>
</organism>
<dbReference type="EMBL" id="OMOQ01000001">
    <property type="protein sequence ID" value="SPH18110.1"/>
    <property type="molecule type" value="Genomic_DNA"/>
</dbReference>
<dbReference type="PROSITE" id="PS51918">
    <property type="entry name" value="RADICAL_SAM"/>
    <property type="match status" value="1"/>
</dbReference>
<proteinExistence type="predicted"/>
<keyword evidence="3" id="KW-0411">Iron-sulfur</keyword>
<dbReference type="SFLD" id="SFLDS00029">
    <property type="entry name" value="Radical_SAM"/>
    <property type="match status" value="1"/>
</dbReference>
<dbReference type="Pfam" id="PF04055">
    <property type="entry name" value="Radical_SAM"/>
    <property type="match status" value="1"/>
</dbReference>
<dbReference type="SFLD" id="SFLDG01084">
    <property type="entry name" value="Uncharacterised_Radical_SAM_Su"/>
    <property type="match status" value="1"/>
</dbReference>
<dbReference type="SUPFAM" id="SSF102114">
    <property type="entry name" value="Radical SAM enzymes"/>
    <property type="match status" value="1"/>
</dbReference>
<dbReference type="Proteomes" id="UP000244924">
    <property type="component" value="Unassembled WGS sequence"/>
</dbReference>